<reference evidence="2 3" key="1">
    <citation type="journal article" date="2014" name="Genome Biol. Evol.">
        <title>The secreted proteins of Achlya hypogyna and Thraustotheca clavata identify the ancestral oomycete secretome and reveal gene acquisitions by horizontal gene transfer.</title>
        <authorList>
            <person name="Misner I."/>
            <person name="Blouin N."/>
            <person name="Leonard G."/>
            <person name="Richards T.A."/>
            <person name="Lane C.E."/>
        </authorList>
    </citation>
    <scope>NUCLEOTIDE SEQUENCE [LARGE SCALE GENOMIC DNA]</scope>
    <source>
        <strain evidence="2 3">ATCC 48635</strain>
    </source>
</reference>
<name>A0A1V9Z5Q4_ACHHY</name>
<evidence type="ECO:0000256" key="1">
    <source>
        <dbReference type="ARBA" id="ARBA00023242"/>
    </source>
</evidence>
<evidence type="ECO:0000313" key="3">
    <source>
        <dbReference type="Proteomes" id="UP000243579"/>
    </source>
</evidence>
<dbReference type="Proteomes" id="UP000243579">
    <property type="component" value="Unassembled WGS sequence"/>
</dbReference>
<evidence type="ECO:0000313" key="2">
    <source>
        <dbReference type="EMBL" id="OQR93334.1"/>
    </source>
</evidence>
<dbReference type="GO" id="GO:0003712">
    <property type="term" value="F:transcription coregulator activity"/>
    <property type="evidence" value="ECO:0007669"/>
    <property type="project" value="InterPro"/>
</dbReference>
<keyword evidence="1" id="KW-0539">Nucleus</keyword>
<gene>
    <name evidence="2" type="ORF">ACHHYP_02655</name>
</gene>
<comment type="caution">
    <text evidence="2">The sequence shown here is derived from an EMBL/GenBank/DDBJ whole genome shotgun (WGS) entry which is preliminary data.</text>
</comment>
<protein>
    <submittedName>
        <fullName evidence="2">Uncharacterized protein</fullName>
    </submittedName>
</protein>
<dbReference type="Gene3D" id="1.10.246.20">
    <property type="entry name" value="Coactivator CBP, KIX domain"/>
    <property type="match status" value="1"/>
</dbReference>
<dbReference type="InterPro" id="IPR036529">
    <property type="entry name" value="KIX_dom_sf"/>
</dbReference>
<dbReference type="GO" id="GO:0006355">
    <property type="term" value="P:regulation of DNA-templated transcription"/>
    <property type="evidence" value="ECO:0007669"/>
    <property type="project" value="InterPro"/>
</dbReference>
<proteinExistence type="predicted"/>
<dbReference type="EMBL" id="JNBR01000414">
    <property type="protein sequence ID" value="OQR93334.1"/>
    <property type="molecule type" value="Genomic_DNA"/>
</dbReference>
<keyword evidence="3" id="KW-1185">Reference proteome</keyword>
<organism evidence="2 3">
    <name type="scientific">Achlya hypogyna</name>
    <name type="common">Oomycete</name>
    <name type="synonym">Protoachlya hypogyna</name>
    <dbReference type="NCBI Taxonomy" id="1202772"/>
    <lineage>
        <taxon>Eukaryota</taxon>
        <taxon>Sar</taxon>
        <taxon>Stramenopiles</taxon>
        <taxon>Oomycota</taxon>
        <taxon>Saprolegniomycetes</taxon>
        <taxon>Saprolegniales</taxon>
        <taxon>Achlyaceae</taxon>
        <taxon>Achlya</taxon>
    </lineage>
</organism>
<accession>A0A1V9Z5Q4</accession>
<sequence length="119" mass="13628">MPCVQAAPVCLKRRFVETPFLEDDSGLGHLLAACCLSSRRTDIFPTERALVEKELVAFLHRCKPHAPLVVRQKLPQLARKLENVLFSAAASREEYLDRSTFMHRLTAIRQVRAAKRRRC</sequence>
<dbReference type="OrthoDB" id="70192at2759"/>
<dbReference type="AlphaFoldDB" id="A0A1V9Z5Q4"/>